<comment type="caution">
    <text evidence="1">The sequence shown here is derived from an EMBL/GenBank/DDBJ whole genome shotgun (WGS) entry which is preliminary data.</text>
</comment>
<reference evidence="1" key="1">
    <citation type="journal article" date="2023" name="IScience">
        <title>Live-bearing cockroach genome reveals convergent evolutionary mechanisms linked to viviparity in insects and beyond.</title>
        <authorList>
            <person name="Fouks B."/>
            <person name="Harrison M.C."/>
            <person name="Mikhailova A.A."/>
            <person name="Marchal E."/>
            <person name="English S."/>
            <person name="Carruthers M."/>
            <person name="Jennings E.C."/>
            <person name="Chiamaka E.L."/>
            <person name="Frigard R.A."/>
            <person name="Pippel M."/>
            <person name="Attardo G.M."/>
            <person name="Benoit J.B."/>
            <person name="Bornberg-Bauer E."/>
            <person name="Tobe S.S."/>
        </authorList>
    </citation>
    <scope>NUCLEOTIDE SEQUENCE</scope>
    <source>
        <strain evidence="1">Stay&amp;Tobe</strain>
    </source>
</reference>
<dbReference type="EMBL" id="JASPKZ010010682">
    <property type="protein sequence ID" value="KAJ9573777.1"/>
    <property type="molecule type" value="Genomic_DNA"/>
</dbReference>
<evidence type="ECO:0000313" key="1">
    <source>
        <dbReference type="EMBL" id="KAJ9573777.1"/>
    </source>
</evidence>
<reference evidence="1" key="2">
    <citation type="submission" date="2023-05" db="EMBL/GenBank/DDBJ databases">
        <authorList>
            <person name="Fouks B."/>
        </authorList>
    </citation>
    <scope>NUCLEOTIDE SEQUENCE</scope>
    <source>
        <strain evidence="1">Stay&amp;Tobe</strain>
        <tissue evidence="1">Testes</tissue>
    </source>
</reference>
<accession>A0AAD8E273</accession>
<sequence>RRNYVLEEKEETGPSRYELRLDDKVRHVATKLSNARIFMRERCNPVGSRDLIPVNSCVAIPSPHDLHDVVHMRFETPFFHIRDWLTLEEEMLRQQAV</sequence>
<keyword evidence="2" id="KW-1185">Reference proteome</keyword>
<proteinExistence type="predicted"/>
<organism evidence="1 2">
    <name type="scientific">Diploptera punctata</name>
    <name type="common">Pacific beetle cockroach</name>
    <dbReference type="NCBI Taxonomy" id="6984"/>
    <lineage>
        <taxon>Eukaryota</taxon>
        <taxon>Metazoa</taxon>
        <taxon>Ecdysozoa</taxon>
        <taxon>Arthropoda</taxon>
        <taxon>Hexapoda</taxon>
        <taxon>Insecta</taxon>
        <taxon>Pterygota</taxon>
        <taxon>Neoptera</taxon>
        <taxon>Polyneoptera</taxon>
        <taxon>Dictyoptera</taxon>
        <taxon>Blattodea</taxon>
        <taxon>Blaberoidea</taxon>
        <taxon>Blaberidae</taxon>
        <taxon>Diplopterinae</taxon>
        <taxon>Diploptera</taxon>
    </lineage>
</organism>
<dbReference type="Proteomes" id="UP001233999">
    <property type="component" value="Unassembled WGS sequence"/>
</dbReference>
<name>A0AAD8E273_DIPPU</name>
<protein>
    <submittedName>
        <fullName evidence="1">Uncharacterized protein</fullName>
    </submittedName>
</protein>
<feature type="non-terminal residue" evidence="1">
    <location>
        <position position="97"/>
    </location>
</feature>
<evidence type="ECO:0000313" key="2">
    <source>
        <dbReference type="Proteomes" id="UP001233999"/>
    </source>
</evidence>
<dbReference type="AlphaFoldDB" id="A0AAD8E273"/>
<feature type="non-terminal residue" evidence="1">
    <location>
        <position position="1"/>
    </location>
</feature>
<gene>
    <name evidence="1" type="ORF">L9F63_008860</name>
</gene>